<dbReference type="Pfam" id="PF04055">
    <property type="entry name" value="Radical_SAM"/>
    <property type="match status" value="1"/>
</dbReference>
<dbReference type="KEGG" id="eac:EAL2_808p07040"/>
<dbReference type="SFLD" id="SFLDG01118">
    <property type="entry name" value="activating_enzymes__group_2"/>
    <property type="match status" value="1"/>
</dbReference>
<evidence type="ECO:0000313" key="13">
    <source>
        <dbReference type="Proteomes" id="UP000019591"/>
    </source>
</evidence>
<feature type="domain" description="4Fe-4S ferredoxin-type" evidence="10">
    <location>
        <begin position="84"/>
        <end position="112"/>
    </location>
</feature>
<dbReference type="SUPFAM" id="SSF54862">
    <property type="entry name" value="4Fe-4S ferredoxins"/>
    <property type="match status" value="1"/>
</dbReference>
<evidence type="ECO:0000256" key="7">
    <source>
        <dbReference type="ARBA" id="ARBA00023004"/>
    </source>
</evidence>
<dbReference type="Gene3D" id="3.30.70.20">
    <property type="match status" value="1"/>
</dbReference>
<dbReference type="SUPFAM" id="SSF102114">
    <property type="entry name" value="Radical SAM enzymes"/>
    <property type="match status" value="1"/>
</dbReference>
<dbReference type="AlphaFoldDB" id="W8TQ39"/>
<evidence type="ECO:0000256" key="1">
    <source>
        <dbReference type="ARBA" id="ARBA00001966"/>
    </source>
</evidence>
<dbReference type="Pfam" id="PF00037">
    <property type="entry name" value="Fer4"/>
    <property type="match status" value="1"/>
</dbReference>
<dbReference type="InterPro" id="IPR001989">
    <property type="entry name" value="Radical_activat_CS"/>
</dbReference>
<keyword evidence="3" id="KW-0004">4Fe-4S</keyword>
<comment type="similarity">
    <text evidence="2">Belongs to the organic radical-activating enzymes family.</text>
</comment>
<dbReference type="InterPro" id="IPR013785">
    <property type="entry name" value="Aldolase_TIM"/>
</dbReference>
<evidence type="ECO:0000259" key="11">
    <source>
        <dbReference type="PROSITE" id="PS51918"/>
    </source>
</evidence>
<evidence type="ECO:0000256" key="5">
    <source>
        <dbReference type="ARBA" id="ARBA00022723"/>
    </source>
</evidence>
<dbReference type="eggNOG" id="COG1180">
    <property type="taxonomic scope" value="Bacteria"/>
</dbReference>
<accession>W8TQ39</accession>
<keyword evidence="7" id="KW-0408">Iron</keyword>
<keyword evidence="13" id="KW-1185">Reference proteome</keyword>
<dbReference type="InterPro" id="IPR034457">
    <property type="entry name" value="Organic_radical-activating"/>
</dbReference>
<dbReference type="HOGENOM" id="CLU_058969_0_0_9"/>
<evidence type="ECO:0000259" key="10">
    <source>
        <dbReference type="PROSITE" id="PS51379"/>
    </source>
</evidence>
<evidence type="ECO:0000256" key="2">
    <source>
        <dbReference type="ARBA" id="ARBA00009777"/>
    </source>
</evidence>
<dbReference type="PROSITE" id="PS51918">
    <property type="entry name" value="RADICAL_SAM"/>
    <property type="match status" value="1"/>
</dbReference>
<geneLocation type="plasmid" evidence="12 13">
    <name>EAL2_808p</name>
</geneLocation>
<keyword evidence="8" id="KW-0411">Iron-sulfur</keyword>
<dbReference type="PANTHER" id="PTHR30352">
    <property type="entry name" value="PYRUVATE FORMATE-LYASE-ACTIVATING ENZYME"/>
    <property type="match status" value="1"/>
</dbReference>
<dbReference type="PATRIC" id="fig|1286171.3.peg.2886"/>
<name>W8TQ39_PEPAC</name>
<keyword evidence="5" id="KW-0479">Metal-binding</keyword>
<dbReference type="GO" id="GO:0046872">
    <property type="term" value="F:metal ion binding"/>
    <property type="evidence" value="ECO:0007669"/>
    <property type="project" value="UniProtKB-KW"/>
</dbReference>
<feature type="domain" description="4Fe-4S ferredoxin-type" evidence="10">
    <location>
        <begin position="54"/>
        <end position="83"/>
    </location>
</feature>
<dbReference type="InterPro" id="IPR017896">
    <property type="entry name" value="4Fe4S_Fe-S-bd"/>
</dbReference>
<feature type="domain" description="Radical SAM core" evidence="11">
    <location>
        <begin position="23"/>
        <end position="302"/>
    </location>
</feature>
<reference evidence="12 13" key="1">
    <citation type="journal article" date="2014" name="Genome Announc.">
        <title>Complete Genome Sequence of Amino Acid-Utilizing Eubacterium acidaminophilum al-2 (DSM 3953).</title>
        <authorList>
            <person name="Poehlein A."/>
            <person name="Andreesen J.R."/>
            <person name="Daniel R."/>
        </authorList>
    </citation>
    <scope>NUCLEOTIDE SEQUENCE [LARGE SCALE GENOMIC DNA]</scope>
    <source>
        <strain evidence="12 13">DSM 3953</strain>
        <plasmid evidence="13">Plasmid EAL2_808p</plasmid>
    </source>
</reference>
<evidence type="ECO:0000256" key="4">
    <source>
        <dbReference type="ARBA" id="ARBA00022691"/>
    </source>
</evidence>
<proteinExistence type="inferred from homology"/>
<dbReference type="Proteomes" id="UP000019591">
    <property type="component" value="Plasmid EAL2_808p"/>
</dbReference>
<evidence type="ECO:0000256" key="6">
    <source>
        <dbReference type="ARBA" id="ARBA00023002"/>
    </source>
</evidence>
<keyword evidence="4" id="KW-0949">S-adenosyl-L-methionine</keyword>
<evidence type="ECO:0000256" key="3">
    <source>
        <dbReference type="ARBA" id="ARBA00022485"/>
    </source>
</evidence>
<dbReference type="SFLD" id="SFLDS00029">
    <property type="entry name" value="Radical_SAM"/>
    <property type="match status" value="1"/>
</dbReference>
<dbReference type="InterPro" id="IPR012839">
    <property type="entry name" value="Organic_radical_activase"/>
</dbReference>
<dbReference type="EMBL" id="CP007453">
    <property type="protein sequence ID" value="AHM58207.1"/>
    <property type="molecule type" value="Genomic_DNA"/>
</dbReference>
<keyword evidence="12" id="KW-0614">Plasmid</keyword>
<sequence>MTNRESLEKTEGIIFEMQRWSLHDGDGIRSTIFMKGCPLRCKWCHNPESWRIKPEILFFKEKCTGCGKCAQICPTGAASQSGDKASFERSECIMCLECLNSCQSKALKLYGNKITAGELFQKIKRDSVFYRESGGGVTFSGGEPTMQPKFLDAMVRLCASAGIDTAIETCAYFEWEKLKDTIELIDFVFIDLKHMDNQAHKELTGAPNCGILKNIVRISDMNKKPVIRIPLMAGVNDGDNLRATLDFISKNVNAAGVELLPYHSFGESKYPALGLEYSHAFKTPSAQALQEGRELIKSFGLSVIDYK</sequence>
<evidence type="ECO:0000313" key="12">
    <source>
        <dbReference type="EMBL" id="AHM58207.1"/>
    </source>
</evidence>
<dbReference type="PROSITE" id="PS51379">
    <property type="entry name" value="4FE4S_FER_2"/>
    <property type="match status" value="2"/>
</dbReference>
<comment type="catalytic activity">
    <reaction evidence="9">
        <text>glycyl-[protein] + reduced [flavodoxin] + S-adenosyl-L-methionine = glycin-2-yl radical-[protein] + semiquinone [flavodoxin] + 5'-deoxyadenosine + L-methionine + H(+)</text>
        <dbReference type="Rhea" id="RHEA:61976"/>
        <dbReference type="Rhea" id="RHEA-COMP:10622"/>
        <dbReference type="Rhea" id="RHEA-COMP:14480"/>
        <dbReference type="Rhea" id="RHEA-COMP:15993"/>
        <dbReference type="Rhea" id="RHEA-COMP:15994"/>
        <dbReference type="ChEBI" id="CHEBI:15378"/>
        <dbReference type="ChEBI" id="CHEBI:17319"/>
        <dbReference type="ChEBI" id="CHEBI:29947"/>
        <dbReference type="ChEBI" id="CHEBI:32722"/>
        <dbReference type="ChEBI" id="CHEBI:57618"/>
        <dbReference type="ChEBI" id="CHEBI:57844"/>
        <dbReference type="ChEBI" id="CHEBI:59789"/>
        <dbReference type="ChEBI" id="CHEBI:140311"/>
    </reaction>
</comment>
<dbReference type="NCBIfam" id="TIGR02494">
    <property type="entry name" value="PFLE_PFLC"/>
    <property type="match status" value="1"/>
</dbReference>
<dbReference type="OrthoDB" id="9782387at2"/>
<dbReference type="PROSITE" id="PS00198">
    <property type="entry name" value="4FE4S_FER_1"/>
    <property type="match status" value="1"/>
</dbReference>
<dbReference type="SFLD" id="SFLDG01066">
    <property type="entry name" value="organic_radical-activating_enz"/>
    <property type="match status" value="1"/>
</dbReference>
<dbReference type="PIRSF" id="PIRSF000371">
    <property type="entry name" value="PFL_act_enz"/>
    <property type="match status" value="1"/>
</dbReference>
<dbReference type="GO" id="GO:0016491">
    <property type="term" value="F:oxidoreductase activity"/>
    <property type="evidence" value="ECO:0007669"/>
    <property type="project" value="UniProtKB-KW"/>
</dbReference>
<organism evidence="12 13">
    <name type="scientific">Peptoclostridium acidaminophilum DSM 3953</name>
    <dbReference type="NCBI Taxonomy" id="1286171"/>
    <lineage>
        <taxon>Bacteria</taxon>
        <taxon>Bacillati</taxon>
        <taxon>Bacillota</taxon>
        <taxon>Clostridia</taxon>
        <taxon>Peptostreptococcales</taxon>
        <taxon>Peptoclostridiaceae</taxon>
        <taxon>Peptoclostridium</taxon>
    </lineage>
</organism>
<dbReference type="InterPro" id="IPR058240">
    <property type="entry name" value="rSAM_sf"/>
</dbReference>
<evidence type="ECO:0000256" key="9">
    <source>
        <dbReference type="ARBA" id="ARBA00047365"/>
    </source>
</evidence>
<dbReference type="Gene3D" id="3.20.20.70">
    <property type="entry name" value="Aldolase class I"/>
    <property type="match status" value="1"/>
</dbReference>
<dbReference type="GO" id="GO:0051539">
    <property type="term" value="F:4 iron, 4 sulfur cluster binding"/>
    <property type="evidence" value="ECO:0007669"/>
    <property type="project" value="UniProtKB-KW"/>
</dbReference>
<keyword evidence="6 12" id="KW-0560">Oxidoreductase</keyword>
<evidence type="ECO:0000256" key="8">
    <source>
        <dbReference type="ARBA" id="ARBA00023014"/>
    </source>
</evidence>
<dbReference type="InterPro" id="IPR040074">
    <property type="entry name" value="BssD/PflA/YjjW"/>
</dbReference>
<comment type="cofactor">
    <cofactor evidence="1">
        <name>[4Fe-4S] cluster</name>
        <dbReference type="ChEBI" id="CHEBI:49883"/>
    </cofactor>
</comment>
<dbReference type="EC" id="1.97.1.-" evidence="12"/>
<dbReference type="PANTHER" id="PTHR30352:SF4">
    <property type="entry name" value="PYRUVATE FORMATE-LYASE 2-ACTIVATING ENZYME"/>
    <property type="match status" value="1"/>
</dbReference>
<dbReference type="InterPro" id="IPR007197">
    <property type="entry name" value="rSAM"/>
</dbReference>
<gene>
    <name evidence="12" type="primary">hpdA</name>
    <name evidence="12" type="ORF">EAL2_808p07040</name>
</gene>
<dbReference type="PROSITE" id="PS01087">
    <property type="entry name" value="RADICAL_ACTIVATING"/>
    <property type="match status" value="1"/>
</dbReference>
<dbReference type="RefSeq" id="WP_041693321.1">
    <property type="nucleotide sequence ID" value="NZ_CP007453.1"/>
</dbReference>
<protein>
    <submittedName>
        <fullName evidence="12">4-hydroxyphenylacetate decarboxylase activating enzyme</fullName>
        <ecNumber evidence="12">1.97.1.-</ecNumber>
    </submittedName>
</protein>
<dbReference type="InterPro" id="IPR017900">
    <property type="entry name" value="4Fe4S_Fe_S_CS"/>
</dbReference>